<gene>
    <name evidence="3" type="ORF">ACFFGA_10025</name>
</gene>
<dbReference type="SUPFAM" id="SSF56601">
    <property type="entry name" value="beta-lactamase/transpeptidase-like"/>
    <property type="match status" value="1"/>
</dbReference>
<evidence type="ECO:0000313" key="4">
    <source>
        <dbReference type="Proteomes" id="UP001589832"/>
    </source>
</evidence>
<keyword evidence="3" id="KW-0378">Hydrolase</keyword>
<accession>A0ABV6Q9D9</accession>
<dbReference type="Gene3D" id="3.40.710.10">
    <property type="entry name" value="DD-peptidase/beta-lactamase superfamily"/>
    <property type="match status" value="1"/>
</dbReference>
<proteinExistence type="predicted"/>
<reference evidence="3 4" key="1">
    <citation type="submission" date="2024-09" db="EMBL/GenBank/DDBJ databases">
        <authorList>
            <person name="Sun Q."/>
            <person name="Mori K."/>
        </authorList>
    </citation>
    <scope>NUCLEOTIDE SEQUENCE [LARGE SCALE GENOMIC DNA]</scope>
    <source>
        <strain evidence="3 4">NCAIM B.02481</strain>
    </source>
</reference>
<dbReference type="EC" id="3.-.-.-" evidence="3"/>
<keyword evidence="4" id="KW-1185">Reference proteome</keyword>
<dbReference type="PANTHER" id="PTHR46825:SF12">
    <property type="entry name" value="PENICILLIN-BINDING PROTEIN 4"/>
    <property type="match status" value="1"/>
</dbReference>
<comment type="caution">
    <text evidence="3">The sequence shown here is derived from an EMBL/GenBank/DDBJ whole genome shotgun (WGS) entry which is preliminary data.</text>
</comment>
<dbReference type="Pfam" id="PF00144">
    <property type="entry name" value="Beta-lactamase"/>
    <property type="match status" value="1"/>
</dbReference>
<dbReference type="InterPro" id="IPR001466">
    <property type="entry name" value="Beta-lactam-related"/>
</dbReference>
<protein>
    <submittedName>
        <fullName evidence="3">Serine hydrolase domain-containing protein</fullName>
        <ecNumber evidence="3">3.-.-.-</ecNumber>
    </submittedName>
</protein>
<dbReference type="PROSITE" id="PS51257">
    <property type="entry name" value="PROKAR_LIPOPROTEIN"/>
    <property type="match status" value="1"/>
</dbReference>
<name>A0ABV6Q9D9_9FLAO</name>
<dbReference type="GO" id="GO:0016787">
    <property type="term" value="F:hydrolase activity"/>
    <property type="evidence" value="ECO:0007669"/>
    <property type="project" value="UniProtKB-KW"/>
</dbReference>
<organism evidence="3 4">
    <name type="scientific">Winogradskyella pulchriflava</name>
    <dbReference type="NCBI Taxonomy" id="1110688"/>
    <lineage>
        <taxon>Bacteria</taxon>
        <taxon>Pseudomonadati</taxon>
        <taxon>Bacteroidota</taxon>
        <taxon>Flavobacteriia</taxon>
        <taxon>Flavobacteriales</taxon>
        <taxon>Flavobacteriaceae</taxon>
        <taxon>Winogradskyella</taxon>
    </lineage>
</organism>
<sequence>MTSIKMKNRFILLFALIILSACNEKVKSGITQQPTLADYAIGETWIWKYKGVTTEGEVRSEGIDTREIIEVNGELHITIGKDTIPVSEMVKPEESKTPKYDWPLKEGKKWVYEENWTSQDGTTGKQQMNAEVLSYKEETVGAGTFMAYTIHYNGNITNSRGYNAVVDEVWLYAPEVKNFIKLTQKQDDFVYNEELVAYSDKPLKSKVQLENQIIGKVKFLEEPEDFSTIANKMVDYKIPALSLAVINDGKIEWASMYQNPSFSSQNLNDNSIFQAASLSKPVTFFAALRMHTAGEINLDENIEQYLKSYKLPQGKQTAENPVTLRNIFSHTSGITSGGYQGYAKDQVMPSDVEVLNGSEGVNSPAIEVISTPNEMLAYSGGGYTLAEVALQDIFNEEFSTIMNKWILQPIGMENSEFTQPLQPSDSSKVAKGYTSNGVVLEGGWRNHPEQAAAGLWSNANDMAKFLIEIYKGYQGKSLVFSKEEIQSILNQERDGHIYGLIVEKSENGFAITHYGGNAGYRTGMTIDLNTGKGLVYLINSDNGGALGNELLLSASQLYNWNHFKRTSVKRNQSDTALLKQLTGKYKWNNQVDLSVSFNDETKQLSLHFPNGDAYNLISIEGDEISFINPNTGVDIKFLKSSDYNSFVLYGQTAVKLN</sequence>
<evidence type="ECO:0000313" key="3">
    <source>
        <dbReference type="EMBL" id="MFC0604889.1"/>
    </source>
</evidence>
<keyword evidence="1" id="KW-0732">Signal</keyword>
<dbReference type="PANTHER" id="PTHR46825">
    <property type="entry name" value="D-ALANYL-D-ALANINE-CARBOXYPEPTIDASE/ENDOPEPTIDASE AMPH"/>
    <property type="match status" value="1"/>
</dbReference>
<dbReference type="EMBL" id="JBHLTQ010000005">
    <property type="protein sequence ID" value="MFC0604889.1"/>
    <property type="molecule type" value="Genomic_DNA"/>
</dbReference>
<dbReference type="Proteomes" id="UP001589832">
    <property type="component" value="Unassembled WGS sequence"/>
</dbReference>
<dbReference type="InterPro" id="IPR050491">
    <property type="entry name" value="AmpC-like"/>
</dbReference>
<feature type="domain" description="Beta-lactamase-related" evidence="2">
    <location>
        <begin position="228"/>
        <end position="544"/>
    </location>
</feature>
<evidence type="ECO:0000256" key="1">
    <source>
        <dbReference type="SAM" id="SignalP"/>
    </source>
</evidence>
<dbReference type="InterPro" id="IPR012338">
    <property type="entry name" value="Beta-lactam/transpept-like"/>
</dbReference>
<dbReference type="RefSeq" id="WP_386063302.1">
    <property type="nucleotide sequence ID" value="NZ_JBHLTQ010000005.1"/>
</dbReference>
<evidence type="ECO:0000259" key="2">
    <source>
        <dbReference type="Pfam" id="PF00144"/>
    </source>
</evidence>
<feature type="signal peptide" evidence="1">
    <location>
        <begin position="1"/>
        <end position="23"/>
    </location>
</feature>
<feature type="chain" id="PRO_5047538460" evidence="1">
    <location>
        <begin position="24"/>
        <end position="657"/>
    </location>
</feature>